<dbReference type="EC" id="4.2.2.-" evidence="3"/>
<dbReference type="Pfam" id="PF03330">
    <property type="entry name" value="DPBB_1"/>
    <property type="match status" value="1"/>
</dbReference>
<dbReference type="EMBL" id="QZKU01000087">
    <property type="protein sequence ID" value="RJP19590.1"/>
    <property type="molecule type" value="Genomic_DNA"/>
</dbReference>
<dbReference type="GO" id="GO:0008932">
    <property type="term" value="F:lytic endotransglycosylase activity"/>
    <property type="evidence" value="ECO:0007669"/>
    <property type="project" value="UniProtKB-UniRule"/>
</dbReference>
<evidence type="ECO:0000256" key="1">
    <source>
        <dbReference type="ARBA" id="ARBA00023239"/>
    </source>
</evidence>
<evidence type="ECO:0000313" key="6">
    <source>
        <dbReference type="EMBL" id="RJP19590.1"/>
    </source>
</evidence>
<organism evidence="6 7">
    <name type="scientific">Abyssobacteria bacterium (strain SURF_5)</name>
    <dbReference type="NCBI Taxonomy" id="2093360"/>
    <lineage>
        <taxon>Bacteria</taxon>
        <taxon>Pseudomonadati</taxon>
        <taxon>Candidatus Hydrogenedentota</taxon>
        <taxon>Candidatus Abyssobacteria</taxon>
    </lineage>
</organism>
<keyword evidence="2 3" id="KW-0961">Cell wall biogenesis/degradation</keyword>
<evidence type="ECO:0000313" key="7">
    <source>
        <dbReference type="Proteomes" id="UP000265882"/>
    </source>
</evidence>
<dbReference type="InterPro" id="IPR009009">
    <property type="entry name" value="RlpA-like_DPBB"/>
</dbReference>
<dbReference type="InterPro" id="IPR012997">
    <property type="entry name" value="RplA"/>
</dbReference>
<dbReference type="AlphaFoldDB" id="A0A3A4NR96"/>
<dbReference type="SUPFAM" id="SSF50685">
    <property type="entry name" value="Barwin-like endoglucanases"/>
    <property type="match status" value="1"/>
</dbReference>
<dbReference type="GO" id="GO:0000270">
    <property type="term" value="P:peptidoglycan metabolic process"/>
    <property type="evidence" value="ECO:0007669"/>
    <property type="project" value="UniProtKB-UniRule"/>
</dbReference>
<keyword evidence="1 3" id="KW-0456">Lyase</keyword>
<dbReference type="GO" id="GO:0071555">
    <property type="term" value="P:cell wall organization"/>
    <property type="evidence" value="ECO:0007669"/>
    <property type="project" value="UniProtKB-KW"/>
</dbReference>
<gene>
    <name evidence="3" type="primary">rlpA</name>
    <name evidence="6" type="ORF">C4520_12660</name>
</gene>
<name>A0A3A4NR96_ABYX5</name>
<accession>A0A3A4NR96</accession>
<dbReference type="PANTHER" id="PTHR34183">
    <property type="entry name" value="ENDOLYTIC PEPTIDOGLYCAN TRANSGLYCOSYLASE RLPA"/>
    <property type="match status" value="1"/>
</dbReference>
<comment type="function">
    <text evidence="3">Lytic transglycosylase with a strong preference for naked glycan strands that lack stem peptides.</text>
</comment>
<evidence type="ECO:0000259" key="5">
    <source>
        <dbReference type="Pfam" id="PF03330"/>
    </source>
</evidence>
<sequence>MVLSAVWFVTFRLAGLTQPSTTVAEAAQFRRQTADSESFPLMDHSHRLEPETQQPERAIGAAANRTDHVTDQTIRRDPQIVKRIAPFRYLLGEEPLAEPRPFKIIYGIASWYGPRFHGRTTANGERYDMFAYTAAHRTLPFGTSIRVTNVRNGRQTVIRINDRGPFIDGREIDLSYRAAQVLDMVDTGLEQVRLEIQRSGDEFPPRFTLPANPH</sequence>
<evidence type="ECO:0000256" key="3">
    <source>
        <dbReference type="HAMAP-Rule" id="MF_02071"/>
    </source>
</evidence>
<protein>
    <recommendedName>
        <fullName evidence="3">Probable endolytic peptidoglycan transglycosylase RlpA</fullName>
        <ecNumber evidence="3">4.2.2.-</ecNumber>
    </recommendedName>
</protein>
<comment type="caution">
    <text evidence="6">The sequence shown here is derived from an EMBL/GenBank/DDBJ whole genome shotgun (WGS) entry which is preliminary data.</text>
</comment>
<evidence type="ECO:0000256" key="2">
    <source>
        <dbReference type="ARBA" id="ARBA00023316"/>
    </source>
</evidence>
<dbReference type="CDD" id="cd22268">
    <property type="entry name" value="DPBB_RlpA-like"/>
    <property type="match status" value="1"/>
</dbReference>
<feature type="domain" description="RlpA-like protein double-psi beta-barrel" evidence="5">
    <location>
        <begin position="107"/>
        <end position="193"/>
    </location>
</feature>
<dbReference type="InterPro" id="IPR034718">
    <property type="entry name" value="RlpA"/>
</dbReference>
<comment type="similarity">
    <text evidence="3 4">Belongs to the RlpA family.</text>
</comment>
<proteinExistence type="inferred from homology"/>
<reference evidence="6 7" key="1">
    <citation type="journal article" date="2017" name="ISME J.">
        <title>Energy and carbon metabolisms in a deep terrestrial subsurface fluid microbial community.</title>
        <authorList>
            <person name="Momper L."/>
            <person name="Jungbluth S.P."/>
            <person name="Lee M.D."/>
            <person name="Amend J.P."/>
        </authorList>
    </citation>
    <scope>NUCLEOTIDE SEQUENCE [LARGE SCALE GENOMIC DNA]</scope>
    <source>
        <strain evidence="6">SURF_5</strain>
    </source>
</reference>
<dbReference type="InterPro" id="IPR036908">
    <property type="entry name" value="RlpA-like_sf"/>
</dbReference>
<dbReference type="HAMAP" id="MF_02071">
    <property type="entry name" value="RlpA"/>
    <property type="match status" value="1"/>
</dbReference>
<dbReference type="Proteomes" id="UP000265882">
    <property type="component" value="Unassembled WGS sequence"/>
</dbReference>
<evidence type="ECO:0000256" key="4">
    <source>
        <dbReference type="RuleBase" id="RU003495"/>
    </source>
</evidence>
<dbReference type="PANTHER" id="PTHR34183:SF1">
    <property type="entry name" value="ENDOLYTIC PEPTIDOGLYCAN TRANSGLYCOSYLASE RLPA"/>
    <property type="match status" value="1"/>
</dbReference>
<dbReference type="Gene3D" id="2.40.40.10">
    <property type="entry name" value="RlpA-like domain"/>
    <property type="match status" value="1"/>
</dbReference>
<dbReference type="NCBIfam" id="TIGR00413">
    <property type="entry name" value="rlpA"/>
    <property type="match status" value="1"/>
</dbReference>